<evidence type="ECO:0000256" key="1">
    <source>
        <dbReference type="SAM" id="MobiDB-lite"/>
    </source>
</evidence>
<feature type="transmembrane region" description="Helical" evidence="2">
    <location>
        <begin position="6"/>
        <end position="30"/>
    </location>
</feature>
<protein>
    <submittedName>
        <fullName evidence="3">Uncharacterized protein</fullName>
    </submittedName>
</protein>
<keyword evidence="2" id="KW-0812">Transmembrane</keyword>
<evidence type="ECO:0000256" key="2">
    <source>
        <dbReference type="SAM" id="Phobius"/>
    </source>
</evidence>
<gene>
    <name evidence="3" type="ORF">KPC_0168</name>
</gene>
<sequence length="62" mass="7157">MPQKKFNKFLAPIVIAGITVGFLASAYKFVFAKPKKKKQETHQLQNDLYSENQQTDEIEEVK</sequence>
<evidence type="ECO:0000313" key="3">
    <source>
        <dbReference type="EMBL" id="SPL68990.1"/>
    </source>
</evidence>
<dbReference type="EMBL" id="OOGT01000004">
    <property type="protein sequence ID" value="SPL68990.1"/>
    <property type="molecule type" value="Genomic_DNA"/>
</dbReference>
<proteinExistence type="predicted"/>
<organism evidence="3 4">
    <name type="scientific">Acinetobacter stercoris</name>
    <dbReference type="NCBI Taxonomy" id="2126983"/>
    <lineage>
        <taxon>Bacteria</taxon>
        <taxon>Pseudomonadati</taxon>
        <taxon>Pseudomonadota</taxon>
        <taxon>Gammaproteobacteria</taxon>
        <taxon>Moraxellales</taxon>
        <taxon>Moraxellaceae</taxon>
        <taxon>Acinetobacter</taxon>
    </lineage>
</organism>
<dbReference type="InParanoid" id="A0A2U3MU72"/>
<keyword evidence="2" id="KW-1133">Transmembrane helix</keyword>
<accession>A0A2U3MU72</accession>
<dbReference type="OrthoDB" id="6707102at2"/>
<dbReference type="Proteomes" id="UP000245974">
    <property type="component" value="Unassembled WGS sequence"/>
</dbReference>
<feature type="region of interest" description="Disordered" evidence="1">
    <location>
        <begin position="36"/>
        <end position="62"/>
    </location>
</feature>
<dbReference type="RefSeq" id="WP_121972559.1">
    <property type="nucleotide sequence ID" value="NZ_OOGT01000004.1"/>
</dbReference>
<evidence type="ECO:0000313" key="4">
    <source>
        <dbReference type="Proteomes" id="UP000245974"/>
    </source>
</evidence>
<name>A0A2U3MU72_9GAMM</name>
<feature type="compositionally biased region" description="Polar residues" evidence="1">
    <location>
        <begin position="42"/>
        <end position="53"/>
    </location>
</feature>
<keyword evidence="2" id="KW-0472">Membrane</keyword>
<keyword evidence="4" id="KW-1185">Reference proteome</keyword>
<dbReference type="AlphaFoldDB" id="A0A2U3MU72"/>
<reference evidence="4" key="1">
    <citation type="submission" date="2018-03" db="EMBL/GenBank/DDBJ databases">
        <authorList>
            <person name="Blom J."/>
        </authorList>
    </citation>
    <scope>NUCLEOTIDE SEQUENCE [LARGE SCALE GENOMIC DNA]</scope>
    <source>
        <strain evidence="4">KPC-SM-21</strain>
    </source>
</reference>